<evidence type="ECO:0000256" key="1">
    <source>
        <dbReference type="SAM" id="MobiDB-lite"/>
    </source>
</evidence>
<evidence type="ECO:0000256" key="2">
    <source>
        <dbReference type="SAM" id="Phobius"/>
    </source>
</evidence>
<feature type="transmembrane region" description="Helical" evidence="2">
    <location>
        <begin position="20"/>
        <end position="41"/>
    </location>
</feature>
<feature type="region of interest" description="Disordered" evidence="1">
    <location>
        <begin position="150"/>
        <end position="183"/>
    </location>
</feature>
<organism evidence="3 4">
    <name type="scientific">Roseibacillus persicicus</name>
    <dbReference type="NCBI Taxonomy" id="454148"/>
    <lineage>
        <taxon>Bacteria</taxon>
        <taxon>Pseudomonadati</taxon>
        <taxon>Verrucomicrobiota</taxon>
        <taxon>Verrucomicrobiia</taxon>
        <taxon>Verrucomicrobiales</taxon>
        <taxon>Verrucomicrobiaceae</taxon>
        <taxon>Roseibacillus</taxon>
    </lineage>
</organism>
<evidence type="ECO:0000313" key="4">
    <source>
        <dbReference type="Proteomes" id="UP000644507"/>
    </source>
</evidence>
<sequence>MNEQPTPPSVPSPPPKLNATLLWLTILGPIGLIGIFTIMAFSEIEFDFMNIAPSLTVLAILIGWIVFGVVLSKRFRGGGLVLCLIGYPLAQAAICFAIFFFGCLASLGGNWGHRAPDSWVEEQERLARENAIDPFALEEAKQELEEHLEREEVENEFLGTPRDFQPAGEPISRPVPNEEVVEP</sequence>
<feature type="transmembrane region" description="Helical" evidence="2">
    <location>
        <begin position="79"/>
        <end position="104"/>
    </location>
</feature>
<feature type="transmembrane region" description="Helical" evidence="2">
    <location>
        <begin position="48"/>
        <end position="67"/>
    </location>
</feature>
<keyword evidence="2" id="KW-0812">Transmembrane</keyword>
<reference evidence="3" key="1">
    <citation type="journal article" date="2014" name="Int. J. Syst. Evol. Microbiol.">
        <title>Complete genome sequence of Corynebacterium casei LMG S-19264T (=DSM 44701T), isolated from a smear-ripened cheese.</title>
        <authorList>
            <consortium name="US DOE Joint Genome Institute (JGI-PGF)"/>
            <person name="Walter F."/>
            <person name="Albersmeier A."/>
            <person name="Kalinowski J."/>
            <person name="Ruckert C."/>
        </authorList>
    </citation>
    <scope>NUCLEOTIDE SEQUENCE</scope>
    <source>
        <strain evidence="3">KCTC 12988</strain>
    </source>
</reference>
<keyword evidence="2" id="KW-0472">Membrane</keyword>
<reference evidence="3" key="2">
    <citation type="submission" date="2020-09" db="EMBL/GenBank/DDBJ databases">
        <authorList>
            <person name="Sun Q."/>
            <person name="Kim S."/>
        </authorList>
    </citation>
    <scope>NUCLEOTIDE SEQUENCE</scope>
    <source>
        <strain evidence="3">KCTC 12988</strain>
    </source>
</reference>
<keyword evidence="2" id="KW-1133">Transmembrane helix</keyword>
<proteinExistence type="predicted"/>
<gene>
    <name evidence="3" type="ORF">GCM10007100_21400</name>
</gene>
<keyword evidence="4" id="KW-1185">Reference proteome</keyword>
<dbReference type="RefSeq" id="WP_189569943.1">
    <property type="nucleotide sequence ID" value="NZ_BMXI01000008.1"/>
</dbReference>
<name>A0A918TMN9_9BACT</name>
<dbReference type="Proteomes" id="UP000644507">
    <property type="component" value="Unassembled WGS sequence"/>
</dbReference>
<dbReference type="AlphaFoldDB" id="A0A918TMN9"/>
<comment type="caution">
    <text evidence="3">The sequence shown here is derived from an EMBL/GenBank/DDBJ whole genome shotgun (WGS) entry which is preliminary data.</text>
</comment>
<dbReference type="EMBL" id="BMXI01000008">
    <property type="protein sequence ID" value="GHC54655.1"/>
    <property type="molecule type" value="Genomic_DNA"/>
</dbReference>
<evidence type="ECO:0000313" key="3">
    <source>
        <dbReference type="EMBL" id="GHC54655.1"/>
    </source>
</evidence>
<protein>
    <submittedName>
        <fullName evidence="3">Uncharacterized protein</fullName>
    </submittedName>
</protein>
<accession>A0A918TMN9</accession>